<organism evidence="1 2">
    <name type="scientific">Edwardsiella ictaluri (strain 93-146)</name>
    <dbReference type="NCBI Taxonomy" id="634503"/>
    <lineage>
        <taxon>Bacteria</taxon>
        <taxon>Pseudomonadati</taxon>
        <taxon>Pseudomonadota</taxon>
        <taxon>Gammaproteobacteria</taxon>
        <taxon>Enterobacterales</taxon>
        <taxon>Hafniaceae</taxon>
        <taxon>Edwardsiella</taxon>
    </lineage>
</organism>
<evidence type="ECO:0000313" key="1">
    <source>
        <dbReference type="EMBL" id="ACR69105.1"/>
    </source>
</evidence>
<reference evidence="2" key="1">
    <citation type="submission" date="2009-03" db="EMBL/GenBank/DDBJ databases">
        <title>Complete genome sequence of Edwardsiella ictaluri 93-146.</title>
        <authorList>
            <person name="Williams M.L."/>
            <person name="Gillaspy A.F."/>
            <person name="Dyer D.W."/>
            <person name="Thune R.L."/>
            <person name="Waldbieser G.C."/>
            <person name="Schuster S.C."/>
            <person name="Gipson J."/>
            <person name="Zaitshik J."/>
            <person name="Landry C."/>
            <person name="Lawrence M.L."/>
        </authorList>
    </citation>
    <scope>NUCLEOTIDE SEQUENCE [LARGE SCALE GENOMIC DNA]</scope>
    <source>
        <strain evidence="2">93-146</strain>
    </source>
</reference>
<dbReference type="Proteomes" id="UP000001485">
    <property type="component" value="Chromosome"/>
</dbReference>
<reference evidence="1 2" key="2">
    <citation type="journal article" date="2012" name="J. Bacteriol.">
        <title>Genome Sequence of Edwardsiella ictaluri 93-146, a Strain Associated with a Natural Channel Catfish Outbreak of Enteric Septicemia of Catfish.</title>
        <authorList>
            <person name="Williams M.L."/>
            <person name="Gillaspy A.F."/>
            <person name="Dyer D.W."/>
            <person name="Thune R.L."/>
            <person name="Waldbieser G.C."/>
            <person name="Schuster S.C."/>
            <person name="Gipson J."/>
            <person name="Zaitshik J."/>
            <person name="Landry C."/>
            <person name="Banes M.M."/>
            <person name="Lawrence M.L."/>
        </authorList>
    </citation>
    <scope>NUCLEOTIDE SEQUENCE [LARGE SCALE GENOMIC DNA]</scope>
    <source>
        <strain evidence="1 2">93-146</strain>
    </source>
</reference>
<evidence type="ECO:0000313" key="2">
    <source>
        <dbReference type="Proteomes" id="UP000001485"/>
    </source>
</evidence>
<sequence>MTGKHLLTTRKPDGCAMKPDGCAMYHSFCYELIKKSLKMGK</sequence>
<gene>
    <name evidence="1" type="ordered locus">NT01EI_1929</name>
</gene>
<protein>
    <submittedName>
        <fullName evidence="1">Uncharacterized protein</fullName>
    </submittedName>
</protein>
<dbReference type="EMBL" id="CP001600">
    <property type="protein sequence ID" value="ACR69105.1"/>
    <property type="molecule type" value="Genomic_DNA"/>
</dbReference>
<dbReference type="KEGG" id="eic:NT01EI_1929"/>
<name>C5B889_EDWI9</name>
<dbReference type="AlphaFoldDB" id="C5B889"/>
<accession>C5B889</accession>
<proteinExistence type="predicted"/>
<dbReference type="HOGENOM" id="CLU_3269248_0_0_6"/>